<feature type="region of interest" description="Disordered" evidence="1">
    <location>
        <begin position="1"/>
        <end position="73"/>
    </location>
</feature>
<proteinExistence type="predicted"/>
<reference evidence="3" key="1">
    <citation type="journal article" date="2012" name="J. Bacteriol.">
        <title>Genome Sequence of Micromonospora lupini Lupac 08, Isolated from Root Nodules of Lupinus angustifolius.</title>
        <authorList>
            <person name="Alonso-Vega P."/>
            <person name="Normand P."/>
            <person name="Bacigalupe R."/>
            <person name="Pujic P."/>
            <person name="Lajus A."/>
            <person name="Vallenet D."/>
            <person name="Carro L."/>
            <person name="Coll P."/>
            <person name="Trujillo M.E."/>
        </authorList>
    </citation>
    <scope>NUCLEOTIDE SEQUENCE [LARGE SCALE GENOMIC DNA]</scope>
    <source>
        <strain evidence="3">Lupac 08</strain>
    </source>
</reference>
<comment type="caution">
    <text evidence="2">The sequence shown here is derived from an EMBL/GenBank/DDBJ whole genome shotgun (WGS) entry which is preliminary data.</text>
</comment>
<evidence type="ECO:0000313" key="2">
    <source>
        <dbReference type="EMBL" id="CCH19603.1"/>
    </source>
</evidence>
<feature type="compositionally biased region" description="Low complexity" evidence="1">
    <location>
        <begin position="48"/>
        <end position="64"/>
    </location>
</feature>
<dbReference type="AlphaFoldDB" id="I0L706"/>
<dbReference type="Proteomes" id="UP000003448">
    <property type="component" value="Unassembled WGS sequence"/>
</dbReference>
<keyword evidence="3" id="KW-1185">Reference proteome</keyword>
<feature type="compositionally biased region" description="Low complexity" evidence="1">
    <location>
        <begin position="18"/>
        <end position="34"/>
    </location>
</feature>
<evidence type="ECO:0000256" key="1">
    <source>
        <dbReference type="SAM" id="MobiDB-lite"/>
    </source>
</evidence>
<organism evidence="2 3">
    <name type="scientific">Micromonospora lupini str. Lupac 08</name>
    <dbReference type="NCBI Taxonomy" id="1150864"/>
    <lineage>
        <taxon>Bacteria</taxon>
        <taxon>Bacillati</taxon>
        <taxon>Actinomycetota</taxon>
        <taxon>Actinomycetes</taxon>
        <taxon>Micromonosporales</taxon>
        <taxon>Micromonosporaceae</taxon>
        <taxon>Micromonospora</taxon>
    </lineage>
</organism>
<accession>I0L706</accession>
<sequence length="73" mass="7878">MRHRCQARPVGPGARQRGQPTGATTTAQMATATPEPDRRRLPRRNSEPGRPTPVGRPGGTDTVGFVLMHAGRH</sequence>
<gene>
    <name evidence="2" type="ORF">MILUP08_44478</name>
</gene>
<dbReference type="EMBL" id="CAIE01000035">
    <property type="protein sequence ID" value="CCH19603.1"/>
    <property type="molecule type" value="Genomic_DNA"/>
</dbReference>
<feature type="compositionally biased region" description="Basic and acidic residues" evidence="1">
    <location>
        <begin position="35"/>
        <end position="47"/>
    </location>
</feature>
<protein>
    <submittedName>
        <fullName evidence="2">Uncharacterized protein</fullName>
    </submittedName>
</protein>
<evidence type="ECO:0000313" key="3">
    <source>
        <dbReference type="Proteomes" id="UP000003448"/>
    </source>
</evidence>
<name>I0L706_9ACTN</name>